<evidence type="ECO:0000313" key="2">
    <source>
        <dbReference type="EMBL" id="KAG8522951.1"/>
    </source>
</evidence>
<sequence length="78" mass="8676">MLKTSGWVPELPPPQHHSHPFGHIRAAEGQWSSSVEFGLTILSWQLLCWVPSIGDTEEVCPSPSLGKLVSRRKLQEGM</sequence>
<reference evidence="2" key="1">
    <citation type="journal article" date="2021" name="Evol. Appl.">
        <title>The genome of the Pyrenean desman and the effects of bottlenecks and inbreeding on the genomic landscape of an endangered species.</title>
        <authorList>
            <person name="Escoda L."/>
            <person name="Castresana J."/>
        </authorList>
    </citation>
    <scope>NUCLEOTIDE SEQUENCE</scope>
    <source>
        <strain evidence="2">IBE-C5619</strain>
    </source>
</reference>
<dbReference type="AlphaFoldDB" id="A0A8J6DW33"/>
<proteinExistence type="predicted"/>
<gene>
    <name evidence="2" type="ORF">J0S82_010166</name>
</gene>
<feature type="non-terminal residue" evidence="2">
    <location>
        <position position="1"/>
    </location>
</feature>
<keyword evidence="3" id="KW-1185">Reference proteome</keyword>
<accession>A0A8J6DW33</accession>
<evidence type="ECO:0000313" key="3">
    <source>
        <dbReference type="Proteomes" id="UP000700334"/>
    </source>
</evidence>
<protein>
    <submittedName>
        <fullName evidence="2">Uncharacterized protein</fullName>
    </submittedName>
</protein>
<comment type="caution">
    <text evidence="2">The sequence shown here is derived from an EMBL/GenBank/DDBJ whole genome shotgun (WGS) entry which is preliminary data.</text>
</comment>
<name>A0A8J6DW33_GALPY</name>
<dbReference type="EMBL" id="JAGFMF010011429">
    <property type="protein sequence ID" value="KAG8522951.1"/>
    <property type="molecule type" value="Genomic_DNA"/>
</dbReference>
<feature type="region of interest" description="Disordered" evidence="1">
    <location>
        <begin position="1"/>
        <end position="20"/>
    </location>
</feature>
<organism evidence="2 3">
    <name type="scientific">Galemys pyrenaicus</name>
    <name type="common">Iberian desman</name>
    <name type="synonym">Pyrenean desman</name>
    <dbReference type="NCBI Taxonomy" id="202257"/>
    <lineage>
        <taxon>Eukaryota</taxon>
        <taxon>Metazoa</taxon>
        <taxon>Chordata</taxon>
        <taxon>Craniata</taxon>
        <taxon>Vertebrata</taxon>
        <taxon>Euteleostomi</taxon>
        <taxon>Mammalia</taxon>
        <taxon>Eutheria</taxon>
        <taxon>Laurasiatheria</taxon>
        <taxon>Eulipotyphla</taxon>
        <taxon>Talpidae</taxon>
        <taxon>Galemys</taxon>
    </lineage>
</organism>
<dbReference type="Proteomes" id="UP000700334">
    <property type="component" value="Unassembled WGS sequence"/>
</dbReference>
<evidence type="ECO:0000256" key="1">
    <source>
        <dbReference type="SAM" id="MobiDB-lite"/>
    </source>
</evidence>